<dbReference type="OrthoDB" id="273345at2759"/>
<protein>
    <recommendedName>
        <fullName evidence="2">Mnd1 HTH domain-containing protein</fullName>
    </recommendedName>
</protein>
<evidence type="ECO:0000256" key="1">
    <source>
        <dbReference type="SAM" id="Coils"/>
    </source>
</evidence>
<sequence length="156" mass="18225">MSKQKGVSAEEKRKRMLQIFYEKKEFFQLKELEKIAPKEKGITEQSVKDVVQSLVDDGLVDTDKIGTSVYFWAFPSKAKHTKTKQLENMTEKLNDVNKKLKMSQENVKAAKIGREPTQEREEVLKKVNQLKAEEEALLKEIKAYETWEKMKKETEV</sequence>
<dbReference type="Pfam" id="PF03962">
    <property type="entry name" value="Mnd1"/>
    <property type="match status" value="1"/>
</dbReference>
<comment type="caution">
    <text evidence="3">The sequence shown here is derived from an EMBL/GenBank/DDBJ whole genome shotgun (WGS) entry which is preliminary data.</text>
</comment>
<dbReference type="InParanoid" id="A0A6L2PFV4"/>
<evidence type="ECO:0000259" key="2">
    <source>
        <dbReference type="Pfam" id="PF03962"/>
    </source>
</evidence>
<gene>
    <name evidence="3" type="ORF">Cfor_07797</name>
</gene>
<reference evidence="4" key="1">
    <citation type="submission" date="2020-01" db="EMBL/GenBank/DDBJ databases">
        <title>Draft genome sequence of the Termite Coptotermes fromosanus.</title>
        <authorList>
            <person name="Itakura S."/>
            <person name="Yosikawa Y."/>
            <person name="Umezawa K."/>
        </authorList>
    </citation>
    <scope>NUCLEOTIDE SEQUENCE [LARGE SCALE GENOMIC DNA]</scope>
</reference>
<feature type="coiled-coil region" evidence="1">
    <location>
        <begin position="79"/>
        <end position="140"/>
    </location>
</feature>
<evidence type="ECO:0000313" key="4">
    <source>
        <dbReference type="Proteomes" id="UP000502823"/>
    </source>
</evidence>
<accession>A0A6L2PFV4</accession>
<organism evidence="3 4">
    <name type="scientific">Coptotermes formosanus</name>
    <name type="common">Formosan subterranean termite</name>
    <dbReference type="NCBI Taxonomy" id="36987"/>
    <lineage>
        <taxon>Eukaryota</taxon>
        <taxon>Metazoa</taxon>
        <taxon>Ecdysozoa</taxon>
        <taxon>Arthropoda</taxon>
        <taxon>Hexapoda</taxon>
        <taxon>Insecta</taxon>
        <taxon>Pterygota</taxon>
        <taxon>Neoptera</taxon>
        <taxon>Polyneoptera</taxon>
        <taxon>Dictyoptera</taxon>
        <taxon>Blattodea</taxon>
        <taxon>Blattoidea</taxon>
        <taxon>Termitoidae</taxon>
        <taxon>Rhinotermitidae</taxon>
        <taxon>Coptotermes</taxon>
    </lineage>
</organism>
<dbReference type="EMBL" id="BLKM01000308">
    <property type="protein sequence ID" value="GFG31429.1"/>
    <property type="molecule type" value="Genomic_DNA"/>
</dbReference>
<dbReference type="AlphaFoldDB" id="A0A6L2PFV4"/>
<evidence type="ECO:0000313" key="3">
    <source>
        <dbReference type="EMBL" id="GFG31429.1"/>
    </source>
</evidence>
<dbReference type="InterPro" id="IPR036390">
    <property type="entry name" value="WH_DNA-bd_sf"/>
</dbReference>
<dbReference type="Proteomes" id="UP000502823">
    <property type="component" value="Unassembled WGS sequence"/>
</dbReference>
<keyword evidence="4" id="KW-1185">Reference proteome</keyword>
<dbReference type="InterPro" id="IPR040453">
    <property type="entry name" value="Mnd1_HTH"/>
</dbReference>
<proteinExistence type="predicted"/>
<name>A0A6L2PFV4_COPFO</name>
<feature type="domain" description="Mnd1 HTH" evidence="2">
    <location>
        <begin position="16"/>
        <end position="75"/>
    </location>
</feature>
<keyword evidence="1" id="KW-0175">Coiled coil</keyword>
<dbReference type="SUPFAM" id="SSF46785">
    <property type="entry name" value="Winged helix' DNA-binding domain"/>
    <property type="match status" value="1"/>
</dbReference>